<accession>M4C548</accession>
<evidence type="ECO:0000313" key="3">
    <source>
        <dbReference type="Proteomes" id="UP000011713"/>
    </source>
</evidence>
<feature type="region of interest" description="Disordered" evidence="1">
    <location>
        <begin position="229"/>
        <end position="273"/>
    </location>
</feature>
<dbReference type="AlphaFoldDB" id="M4C548"/>
<dbReference type="OMA" id="YQRMEDR"/>
<proteinExistence type="predicted"/>
<evidence type="ECO:0000313" key="2">
    <source>
        <dbReference type="EnsemblProtists" id="HpaP814219"/>
    </source>
</evidence>
<protein>
    <submittedName>
        <fullName evidence="2">Uncharacterized protein</fullName>
    </submittedName>
</protein>
<reference evidence="2" key="2">
    <citation type="submission" date="2015-06" db="UniProtKB">
        <authorList>
            <consortium name="EnsemblProtists"/>
        </authorList>
    </citation>
    <scope>IDENTIFICATION</scope>
    <source>
        <strain evidence="2">Emoy2</strain>
    </source>
</reference>
<dbReference type="InParanoid" id="M4C548"/>
<dbReference type="EMBL" id="JH598303">
    <property type="status" value="NOT_ANNOTATED_CDS"/>
    <property type="molecule type" value="Genomic_DNA"/>
</dbReference>
<dbReference type="VEuPathDB" id="FungiDB:HpaG814219"/>
<reference evidence="3" key="1">
    <citation type="journal article" date="2010" name="Science">
        <title>Signatures of adaptation to obligate biotrophy in the Hyaloperonospora arabidopsidis genome.</title>
        <authorList>
            <person name="Baxter L."/>
            <person name="Tripathy S."/>
            <person name="Ishaque N."/>
            <person name="Boot N."/>
            <person name="Cabral A."/>
            <person name="Kemen E."/>
            <person name="Thines M."/>
            <person name="Ah-Fong A."/>
            <person name="Anderson R."/>
            <person name="Badejoko W."/>
            <person name="Bittner-Eddy P."/>
            <person name="Boore J.L."/>
            <person name="Chibucos M.C."/>
            <person name="Coates M."/>
            <person name="Dehal P."/>
            <person name="Delehaunty K."/>
            <person name="Dong S."/>
            <person name="Downton P."/>
            <person name="Dumas B."/>
            <person name="Fabro G."/>
            <person name="Fronick C."/>
            <person name="Fuerstenberg S.I."/>
            <person name="Fulton L."/>
            <person name="Gaulin E."/>
            <person name="Govers F."/>
            <person name="Hughes L."/>
            <person name="Humphray S."/>
            <person name="Jiang R.H."/>
            <person name="Judelson H."/>
            <person name="Kamoun S."/>
            <person name="Kyung K."/>
            <person name="Meijer H."/>
            <person name="Minx P."/>
            <person name="Morris P."/>
            <person name="Nelson J."/>
            <person name="Phuntumart V."/>
            <person name="Qutob D."/>
            <person name="Rehmany A."/>
            <person name="Rougon-Cardoso A."/>
            <person name="Ryden P."/>
            <person name="Torto-Alalibo T."/>
            <person name="Studholme D."/>
            <person name="Wang Y."/>
            <person name="Win J."/>
            <person name="Wood J."/>
            <person name="Clifton S.W."/>
            <person name="Rogers J."/>
            <person name="Van den Ackerveken G."/>
            <person name="Jones J.D."/>
            <person name="McDowell J.M."/>
            <person name="Beynon J."/>
            <person name="Tyler B.M."/>
        </authorList>
    </citation>
    <scope>NUCLEOTIDE SEQUENCE [LARGE SCALE GENOMIC DNA]</scope>
    <source>
        <strain evidence="3">Emoy2</strain>
    </source>
</reference>
<dbReference type="Proteomes" id="UP000011713">
    <property type="component" value="Unassembled WGS sequence"/>
</dbReference>
<dbReference type="HOGENOM" id="CLU_013206_1_0_1"/>
<organism evidence="2 3">
    <name type="scientific">Hyaloperonospora arabidopsidis (strain Emoy2)</name>
    <name type="common">Downy mildew agent</name>
    <name type="synonym">Peronospora arabidopsidis</name>
    <dbReference type="NCBI Taxonomy" id="559515"/>
    <lineage>
        <taxon>Eukaryota</taxon>
        <taxon>Sar</taxon>
        <taxon>Stramenopiles</taxon>
        <taxon>Oomycota</taxon>
        <taxon>Peronosporomycetes</taxon>
        <taxon>Peronosporales</taxon>
        <taxon>Peronosporaceae</taxon>
        <taxon>Hyaloperonospora</taxon>
    </lineage>
</organism>
<evidence type="ECO:0000256" key="1">
    <source>
        <dbReference type="SAM" id="MobiDB-lite"/>
    </source>
</evidence>
<keyword evidence="3" id="KW-1185">Reference proteome</keyword>
<feature type="region of interest" description="Disordered" evidence="1">
    <location>
        <begin position="1"/>
        <end position="40"/>
    </location>
</feature>
<dbReference type="EnsemblProtists" id="HpaT814219">
    <property type="protein sequence ID" value="HpaP814219"/>
    <property type="gene ID" value="HpaG814219"/>
</dbReference>
<sequence>MESAGSHHGGAEIQYRGAGDPDNSAQAESRRPLVATVETVPDGGLSAPRIRISAISDMKEFNGKAKDEDRARSWIGKVKSAFLSDQAPDVEKRLIFGDLLAGPTRNWHSQLSPSTCHSWKDLLENFLVQNGGNGISVGRQYYLAKKRPEDKPLGYLYRLNVPANRAKILIRDGSPDIRREHVEQFFGTLGYFDLAKQLTLLRIGDVDDMEETLRAYQRMEDRQAQSLMEANKFRPRSSPTASPTPVKPSRTMSSIHVEDADSSSESNLSGSDSERELRNVFVAAISDRPTKFGYQRAATNDDREDYSPECVAFEKACTNCGSKSHDDREFWQRLTCQMR</sequence>
<name>M4C548_HYAAE</name>